<keyword evidence="3" id="KW-1185">Reference proteome</keyword>
<name>U3GY92_9CORY</name>
<evidence type="ECO:0000256" key="1">
    <source>
        <dbReference type="SAM" id="Phobius"/>
    </source>
</evidence>
<accession>U3GY92</accession>
<dbReference type="STRING" id="1348662.CARG_01595"/>
<proteinExistence type="predicted"/>
<dbReference type="Proteomes" id="UP000016943">
    <property type="component" value="Chromosome"/>
</dbReference>
<evidence type="ECO:0000313" key="3">
    <source>
        <dbReference type="Proteomes" id="UP000016943"/>
    </source>
</evidence>
<keyword evidence="1" id="KW-0472">Membrane</keyword>
<feature type="transmembrane region" description="Helical" evidence="1">
    <location>
        <begin position="6"/>
        <end position="27"/>
    </location>
</feature>
<gene>
    <name evidence="2" type="ORF">CARG_01595</name>
</gene>
<organism evidence="2 3">
    <name type="scientific">Corynebacterium argentoratense DSM 44202</name>
    <dbReference type="NCBI Taxonomy" id="1348662"/>
    <lineage>
        <taxon>Bacteria</taxon>
        <taxon>Bacillati</taxon>
        <taxon>Actinomycetota</taxon>
        <taxon>Actinomycetes</taxon>
        <taxon>Mycobacteriales</taxon>
        <taxon>Corynebacteriaceae</taxon>
        <taxon>Corynebacterium</taxon>
    </lineage>
</organism>
<dbReference type="KEGG" id="caz:CARG_01595"/>
<protein>
    <submittedName>
        <fullName evidence="2">Uncharacterized protein</fullName>
    </submittedName>
</protein>
<dbReference type="AlphaFoldDB" id="U3GY92"/>
<dbReference type="PATRIC" id="fig|1348662.3.peg.312"/>
<evidence type="ECO:0000313" key="2">
    <source>
        <dbReference type="EMBL" id="AGU14492.1"/>
    </source>
</evidence>
<keyword evidence="1" id="KW-1133">Transmembrane helix</keyword>
<keyword evidence="1" id="KW-0812">Transmembrane</keyword>
<dbReference type="HOGENOM" id="CLU_3342626_0_0_11"/>
<dbReference type="EMBL" id="CP006365">
    <property type="protein sequence ID" value="AGU14492.1"/>
    <property type="molecule type" value="Genomic_DNA"/>
</dbReference>
<sequence length="37" mass="3999">MGRGWLLVVVGGAVVVGVWGYIMWQVWQAPSGGINVR</sequence>
<reference evidence="2 3" key="1">
    <citation type="journal article" date="2013" name="Genome Announc.">
        <title>Whole-Genome Sequence of the Clinical Strain Corynebacterium argentoratense DSM 44202, Isolated from a Human Throat Specimen.</title>
        <authorList>
            <person name="Bomholt C."/>
            <person name="Glaub A."/>
            <person name="Gravermann K."/>
            <person name="Albersmeier A."/>
            <person name="Brinkrolf K."/>
            <person name="Ruckert C."/>
            <person name="Tauch A."/>
        </authorList>
    </citation>
    <scope>NUCLEOTIDE SEQUENCE [LARGE SCALE GENOMIC DNA]</scope>
    <source>
        <strain evidence="2">DSM 44202</strain>
    </source>
</reference>